<dbReference type="CDD" id="cd13165">
    <property type="entry name" value="PTB_DOK7"/>
    <property type="match status" value="1"/>
</dbReference>
<protein>
    <submittedName>
        <fullName evidence="4">Protein Dok-7-like isoform X1</fullName>
    </submittedName>
</protein>
<reference evidence="4" key="1">
    <citation type="submission" date="2023-08" db="EMBL/GenBank/DDBJ databases">
        <authorList>
            <person name="Alioto T."/>
            <person name="Alioto T."/>
            <person name="Gomez Garrido J."/>
        </authorList>
    </citation>
    <scope>NUCLEOTIDE SEQUENCE</scope>
</reference>
<dbReference type="InterPro" id="IPR001849">
    <property type="entry name" value="PH_domain"/>
</dbReference>
<feature type="region of interest" description="Disordered" evidence="1">
    <location>
        <begin position="267"/>
        <end position="287"/>
    </location>
</feature>
<evidence type="ECO:0000313" key="5">
    <source>
        <dbReference type="Proteomes" id="UP001178508"/>
    </source>
</evidence>
<feature type="compositionally biased region" description="Pro residues" evidence="1">
    <location>
        <begin position="652"/>
        <end position="661"/>
    </location>
</feature>
<evidence type="ECO:0000259" key="3">
    <source>
        <dbReference type="PROSITE" id="PS51064"/>
    </source>
</evidence>
<organism evidence="4 5">
    <name type="scientific">Xyrichtys novacula</name>
    <name type="common">Pearly razorfish</name>
    <name type="synonym">Hemipteronotus novacula</name>
    <dbReference type="NCBI Taxonomy" id="13765"/>
    <lineage>
        <taxon>Eukaryota</taxon>
        <taxon>Metazoa</taxon>
        <taxon>Chordata</taxon>
        <taxon>Craniata</taxon>
        <taxon>Vertebrata</taxon>
        <taxon>Euteleostomi</taxon>
        <taxon>Actinopterygii</taxon>
        <taxon>Neopterygii</taxon>
        <taxon>Teleostei</taxon>
        <taxon>Neoteleostei</taxon>
        <taxon>Acanthomorphata</taxon>
        <taxon>Eupercaria</taxon>
        <taxon>Labriformes</taxon>
        <taxon>Labridae</taxon>
        <taxon>Xyrichtys</taxon>
    </lineage>
</organism>
<feature type="compositionally biased region" description="Pro residues" evidence="1">
    <location>
        <begin position="439"/>
        <end position="463"/>
    </location>
</feature>
<dbReference type="InterPro" id="IPR037746">
    <property type="entry name" value="Dok-7"/>
</dbReference>
<dbReference type="InterPro" id="IPR002404">
    <property type="entry name" value="IRS_PTB"/>
</dbReference>
<feature type="domain" description="PH" evidence="2">
    <location>
        <begin position="55"/>
        <end position="161"/>
    </location>
</feature>
<proteinExistence type="predicted"/>
<dbReference type="SMART" id="SM01244">
    <property type="entry name" value="IRS"/>
    <property type="match status" value="1"/>
</dbReference>
<dbReference type="EMBL" id="OY660866">
    <property type="protein sequence ID" value="CAJ1053773.1"/>
    <property type="molecule type" value="Genomic_DNA"/>
</dbReference>
<dbReference type="PROSITE" id="PS51064">
    <property type="entry name" value="IRS_PTB"/>
    <property type="match status" value="1"/>
</dbReference>
<feature type="region of interest" description="Disordered" evidence="1">
    <location>
        <begin position="510"/>
        <end position="546"/>
    </location>
</feature>
<feature type="domain" description="IRS-type PTB" evidence="3">
    <location>
        <begin position="157"/>
        <end position="262"/>
    </location>
</feature>
<dbReference type="Gene3D" id="2.30.29.30">
    <property type="entry name" value="Pleckstrin-homology domain (PH domain)/Phosphotyrosine-binding domain (PTB)"/>
    <property type="match status" value="2"/>
</dbReference>
<feature type="region of interest" description="Disordered" evidence="1">
    <location>
        <begin position="431"/>
        <end position="470"/>
    </location>
</feature>
<sequence>MERLFKIRLPTKSHKIPSRGLWSWGPTCRLYMGPGIPGDTPADAAARNHDRMTDSVVAEGQVKFRDGKKWKTRWVVLRKPSPVADCLYLLVYKEKKKGKEKSHKERLNVTLEGICGVEPGTGYDGVSYILSILCLTHTLVLGFNSRDALSAWDSRVCYSLGEVHRLSVNVEPGTKLESGPASFHLCNNLLVLARGVPPVVIGHWKLSALRRYGAVPNGFVFEGGTRCGYWAGVFFLSCSEGEHISFLFDCIVRGITPTRAPCGVGSVLPAGSKSDPESAEKRISQETSELEKRLSMLSNCSLASSTASTYSCSTSVAGDDQSSISSSSSSQSDTSYGSRFLYWAEPRPHPSNQTPSSPPTMKALTLSDDRLYGAASSSAQLHPRGLHDSGRQSSLDSGIGIATGSQSCYSGSSSSYTGSLDIACPEGEEEYGSVMSLPASPPPPLLPPPPPLPLPPTTPPPPSESTQEHCPCASRSSVCASRRNGEEYQTPSLIGLHYDTPRNVLHTASTTFQEVPPELGRDSRNSRDGGGGRLRQRTSNSPTRPRAWHQTIMQHLHSWGSERAPSVDGEKSAPRPELDNEGFVCEETKSQCCHGADNYITPEQWRSVKNRCVTQTANIPQGLPTAADAKEGNEDAGDAGNYLVGLRRSAPLSPPSAPPSLPGVQSMHSQTTSSSGMFQSAREAHSSVSLDTGLHSNRTVNYVNLPISPLTAKSNVELLFTELNLQEHSSAQVFSGYSAVRGKSLQLCRPSNNP</sequence>
<evidence type="ECO:0000256" key="1">
    <source>
        <dbReference type="SAM" id="MobiDB-lite"/>
    </source>
</evidence>
<dbReference type="InterPro" id="IPR011993">
    <property type="entry name" value="PH-like_dom_sf"/>
</dbReference>
<evidence type="ECO:0000313" key="4">
    <source>
        <dbReference type="EMBL" id="CAJ1053773.1"/>
    </source>
</evidence>
<dbReference type="PROSITE" id="PS50003">
    <property type="entry name" value="PH_DOMAIN"/>
    <property type="match status" value="1"/>
</dbReference>
<dbReference type="GO" id="GO:0019901">
    <property type="term" value="F:protein kinase binding"/>
    <property type="evidence" value="ECO:0007669"/>
    <property type="project" value="InterPro"/>
</dbReference>
<feature type="region of interest" description="Disordered" evidence="1">
    <location>
        <begin position="343"/>
        <end position="363"/>
    </location>
</feature>
<name>A0AAV1EYE4_XYRNO</name>
<dbReference type="SUPFAM" id="SSF50729">
    <property type="entry name" value="PH domain-like"/>
    <property type="match status" value="2"/>
</dbReference>
<dbReference type="GO" id="GO:0007528">
    <property type="term" value="P:neuromuscular junction development"/>
    <property type="evidence" value="ECO:0007669"/>
    <property type="project" value="TreeGrafter"/>
</dbReference>
<dbReference type="InterPro" id="IPR037748">
    <property type="entry name" value="Dok-7_PTB"/>
</dbReference>
<dbReference type="Proteomes" id="UP001178508">
    <property type="component" value="Chromosome 3"/>
</dbReference>
<feature type="region of interest" description="Disordered" evidence="1">
    <location>
        <begin position="559"/>
        <end position="578"/>
    </location>
</feature>
<feature type="region of interest" description="Disordered" evidence="1">
    <location>
        <begin position="646"/>
        <end position="684"/>
    </location>
</feature>
<accession>A0AAV1EYE4</accession>
<feature type="compositionally biased region" description="Basic and acidic residues" evidence="1">
    <location>
        <begin position="274"/>
        <end position="287"/>
    </location>
</feature>
<dbReference type="PANTHER" id="PTHR21636:SF2">
    <property type="entry name" value="PROTEIN DOK-7"/>
    <property type="match status" value="1"/>
</dbReference>
<dbReference type="Pfam" id="PF02174">
    <property type="entry name" value="IRS"/>
    <property type="match status" value="1"/>
</dbReference>
<feature type="compositionally biased region" description="Basic and acidic residues" evidence="1">
    <location>
        <begin position="568"/>
        <end position="578"/>
    </location>
</feature>
<keyword evidence="5" id="KW-1185">Reference proteome</keyword>
<feature type="compositionally biased region" description="Polar residues" evidence="1">
    <location>
        <begin position="666"/>
        <end position="678"/>
    </location>
</feature>
<evidence type="ECO:0000259" key="2">
    <source>
        <dbReference type="PROSITE" id="PS50003"/>
    </source>
</evidence>
<dbReference type="AlphaFoldDB" id="A0AAV1EYE4"/>
<dbReference type="PANTHER" id="PTHR21636">
    <property type="entry name" value="PROTEIN DOK-7"/>
    <property type="match status" value="1"/>
</dbReference>
<dbReference type="SMART" id="SM00233">
    <property type="entry name" value="PH"/>
    <property type="match status" value="1"/>
</dbReference>
<gene>
    <name evidence="4" type="ORF">XNOV1_A026757</name>
</gene>